<dbReference type="EMBL" id="AJ006467">
    <property type="protein sequence ID" value="CAA07050.1"/>
    <property type="molecule type" value="Genomic_DNA"/>
</dbReference>
<feature type="coiled-coil region" evidence="1">
    <location>
        <begin position="216"/>
        <end position="243"/>
    </location>
</feature>
<proteinExistence type="predicted"/>
<protein>
    <recommendedName>
        <fullName evidence="3">Plasmid recombination enzyme</fullName>
    </recommendedName>
</protein>
<dbReference type="AlphaFoldDB" id="Q9ZF11"/>
<dbReference type="Gene3D" id="3.30.930.30">
    <property type="match status" value="1"/>
</dbReference>
<evidence type="ECO:0008006" key="3">
    <source>
        <dbReference type="Google" id="ProtNLM"/>
    </source>
</evidence>
<keyword evidence="2" id="KW-0614">Plasmid</keyword>
<gene>
    <name evidence="2" type="primary">ORF2</name>
</gene>
<accession>Q9ZF11</accession>
<keyword evidence="1" id="KW-0175">Coiled coil</keyword>
<evidence type="ECO:0000313" key="2">
    <source>
        <dbReference type="EMBL" id="CAA07050.1"/>
    </source>
</evidence>
<reference evidence="2" key="1">
    <citation type="journal article" date="1999" name="Plasmid">
        <title>Nucleotide sequence analysis of pRS1, a cryptic plasmid from Oenococcus oeni.</title>
        <authorList>
            <person name="Alegre M.T."/>
            <person name="Rodriguez M.C."/>
            <person name="Mesas J.M."/>
        </authorList>
    </citation>
    <scope>NUCLEOTIDE SEQUENCE</scope>
    <source>
        <plasmid evidence="2">pRS1</plasmid>
    </source>
</reference>
<name>Q9ZF11_OENOE</name>
<evidence type="ECO:0000256" key="1">
    <source>
        <dbReference type="SAM" id="Coils"/>
    </source>
</evidence>
<sequence>MLTTFTFHASNFSNPLETIRKSHSYFGNINKKETAKNVVLISKNKKDVANTLLSNFIVEHDNKEKKRGRKNREYVTVEEYLSRQFNLNRSKAKTWNGHGDRDLSQVIVQFGKAEDRLDRDKQLAALKQFGADFCQFLGNTVVAAAIHMDEAAPHLQIDFLPVFKDKRGTPKVGISGFWADRLQVKDNRQAFERLRIIAKNEANHCLKENYSDLRIERSKELRLKELTEKIDRLEERGYEVERARKTISREESIQR</sequence>
<geneLocation type="plasmid" evidence="2">
    <name>pRS1</name>
</geneLocation>
<organism evidence="2">
    <name type="scientific">Oenococcus oeni</name>
    <name type="common">Leuconostoc oenos</name>
    <dbReference type="NCBI Taxonomy" id="1247"/>
    <lineage>
        <taxon>Bacteria</taxon>
        <taxon>Bacillati</taxon>
        <taxon>Bacillota</taxon>
        <taxon>Bacilli</taxon>
        <taxon>Lactobacillales</taxon>
        <taxon>Lactobacillaceae</taxon>
        <taxon>Oenococcus</taxon>
    </lineage>
</organism>